<keyword evidence="2" id="KW-1185">Reference proteome</keyword>
<evidence type="ECO:0000313" key="1">
    <source>
        <dbReference type="EMBL" id="EFS93067.1"/>
    </source>
</evidence>
<dbReference type="EMBL" id="ADZU01000013">
    <property type="protein sequence ID" value="EFS93067.1"/>
    <property type="molecule type" value="Genomic_DNA"/>
</dbReference>
<protein>
    <submittedName>
        <fullName evidence="1">Tat pathway signal sequence domain protein</fullName>
    </submittedName>
</protein>
<dbReference type="Proteomes" id="UP000003179">
    <property type="component" value="Unassembled WGS sequence"/>
</dbReference>
<organism evidence="1 2">
    <name type="scientific">Cutibacterium modestum HL044PA1</name>
    <dbReference type="NCBI Taxonomy" id="765109"/>
    <lineage>
        <taxon>Bacteria</taxon>
        <taxon>Bacillati</taxon>
        <taxon>Actinomycetota</taxon>
        <taxon>Actinomycetes</taxon>
        <taxon>Propionibacteriales</taxon>
        <taxon>Propionibacteriaceae</taxon>
        <taxon>Cutibacterium</taxon>
        <taxon>Cutibacterium modestum</taxon>
    </lineage>
</organism>
<name>A0ABP2K9Z1_9ACTN</name>
<proteinExistence type="predicted"/>
<sequence length="208" mass="22854">MTPEMLKRISVLRRTVMGAVTVVVALTTVLPAVPAHAVRESSNSGIDFELPQRWNDDYKPGTRCTPQGTRGVYVTASRRWFKQTDGASVENTTDVALPVTHTVTVKRSETTEVKAEIKAAGTLATYLNQSYGFDYVDTVSWELSQQVGPYDLAPHTQGRLVWGFIMLDVDAQNVSCGANLTWHAIGKPFSGTNPESRYAQLTSEDSID</sequence>
<reference evidence="1" key="1">
    <citation type="submission" date="2010-08" db="EMBL/GenBank/DDBJ databases">
        <authorList>
            <person name="Weinstock G."/>
            <person name="Sodergren E."/>
            <person name="Clifton S."/>
            <person name="Fulton L."/>
            <person name="Fulton B."/>
            <person name="Courtney L."/>
            <person name="Fronick C."/>
            <person name="Harrison M."/>
            <person name="Strong C."/>
            <person name="Farmer C."/>
            <person name="Delahaunty K."/>
            <person name="Markovic C."/>
            <person name="Hall O."/>
            <person name="Minx P."/>
            <person name="Tomlinson C."/>
            <person name="Mitreva M."/>
            <person name="Hou S."/>
            <person name="Chen J."/>
            <person name="Wollam A."/>
            <person name="Pepin K.H."/>
            <person name="Johnson M."/>
            <person name="Bhonagiri V."/>
            <person name="Zhang X."/>
            <person name="Suruliraj S."/>
            <person name="Warren W."/>
            <person name="Chinwalla A."/>
            <person name="Mardis E.R."/>
            <person name="Wilson R.K."/>
        </authorList>
    </citation>
    <scope>NUCLEOTIDE SEQUENCE [LARGE SCALE GENOMIC DNA]</scope>
    <source>
        <strain evidence="1">HL044PA1</strain>
    </source>
</reference>
<gene>
    <name evidence="1" type="ORF">HMPREF9607_00699</name>
</gene>
<evidence type="ECO:0000313" key="2">
    <source>
        <dbReference type="Proteomes" id="UP000003179"/>
    </source>
</evidence>
<comment type="caution">
    <text evidence="1">The sequence shown here is derived from an EMBL/GenBank/DDBJ whole genome shotgun (WGS) entry which is preliminary data.</text>
</comment>
<accession>A0ABP2K9Z1</accession>